<dbReference type="InterPro" id="IPR005119">
    <property type="entry name" value="LysR_subst-bd"/>
</dbReference>
<evidence type="ECO:0000256" key="3">
    <source>
        <dbReference type="ARBA" id="ARBA00023125"/>
    </source>
</evidence>
<sequence length="306" mass="31905">MAARRDLPVLPNLTVQQLEYLVAAADASTRAAAAAGLGVSPSALTQGLAELERRVGLPLFERRGRQTLLRPDATEVLAHARRVVAATGDLARWAGARRAGTSGSVRLGAIDAVAVHHRAAAIRAFRTGHPDVDLHLTVAPSGPLLESLVRGDLDVAVLVQPAEIPSGIVAEPLLDEPLLVYAPDDAHVGAPATWGPWVAFPSGSHTRSVIATALASAGARFEVVAESNQPEVLREMVRLGLGWAVLPAIQAEPGAEPLAPARPEPLAVRRLVLAQRADVPPDAAVDALAEALRTDIAAPSRATIGR</sequence>
<evidence type="ECO:0000313" key="6">
    <source>
        <dbReference type="EMBL" id="SVA11187.1"/>
    </source>
</evidence>
<dbReference type="Gene3D" id="1.10.10.10">
    <property type="entry name" value="Winged helix-like DNA-binding domain superfamily/Winged helix DNA-binding domain"/>
    <property type="match status" value="1"/>
</dbReference>
<dbReference type="InterPro" id="IPR036388">
    <property type="entry name" value="WH-like_DNA-bd_sf"/>
</dbReference>
<name>A0A381T938_9ZZZZ</name>
<dbReference type="Gene3D" id="3.40.190.10">
    <property type="entry name" value="Periplasmic binding protein-like II"/>
    <property type="match status" value="2"/>
</dbReference>
<feature type="domain" description="HTH lysR-type" evidence="5">
    <location>
        <begin position="13"/>
        <end position="69"/>
    </location>
</feature>
<dbReference type="InterPro" id="IPR050950">
    <property type="entry name" value="HTH-type_LysR_regulators"/>
</dbReference>
<dbReference type="GO" id="GO:0005829">
    <property type="term" value="C:cytosol"/>
    <property type="evidence" value="ECO:0007669"/>
    <property type="project" value="TreeGrafter"/>
</dbReference>
<protein>
    <recommendedName>
        <fullName evidence="5">HTH lysR-type domain-containing protein</fullName>
    </recommendedName>
</protein>
<dbReference type="PANTHER" id="PTHR30419">
    <property type="entry name" value="HTH-TYPE TRANSCRIPTIONAL REGULATOR YBHD"/>
    <property type="match status" value="1"/>
</dbReference>
<comment type="similarity">
    <text evidence="1">Belongs to the LysR transcriptional regulatory family.</text>
</comment>
<dbReference type="SUPFAM" id="SSF53850">
    <property type="entry name" value="Periplasmic binding protein-like II"/>
    <property type="match status" value="1"/>
</dbReference>
<dbReference type="GO" id="GO:0003677">
    <property type="term" value="F:DNA binding"/>
    <property type="evidence" value="ECO:0007669"/>
    <property type="project" value="UniProtKB-KW"/>
</dbReference>
<gene>
    <name evidence="6" type="ORF">METZ01_LOCUS64041</name>
</gene>
<proteinExistence type="inferred from homology"/>
<keyword evidence="4" id="KW-0804">Transcription</keyword>
<dbReference type="AlphaFoldDB" id="A0A381T938"/>
<dbReference type="EMBL" id="UINC01004025">
    <property type="protein sequence ID" value="SVA11187.1"/>
    <property type="molecule type" value="Genomic_DNA"/>
</dbReference>
<dbReference type="PROSITE" id="PS50931">
    <property type="entry name" value="HTH_LYSR"/>
    <property type="match status" value="1"/>
</dbReference>
<dbReference type="GO" id="GO:0003700">
    <property type="term" value="F:DNA-binding transcription factor activity"/>
    <property type="evidence" value="ECO:0007669"/>
    <property type="project" value="InterPro"/>
</dbReference>
<evidence type="ECO:0000256" key="1">
    <source>
        <dbReference type="ARBA" id="ARBA00009437"/>
    </source>
</evidence>
<dbReference type="Pfam" id="PF00126">
    <property type="entry name" value="HTH_1"/>
    <property type="match status" value="1"/>
</dbReference>
<evidence type="ECO:0000259" key="5">
    <source>
        <dbReference type="PROSITE" id="PS50931"/>
    </source>
</evidence>
<dbReference type="InterPro" id="IPR036390">
    <property type="entry name" value="WH_DNA-bd_sf"/>
</dbReference>
<reference evidence="6" key="1">
    <citation type="submission" date="2018-05" db="EMBL/GenBank/DDBJ databases">
        <authorList>
            <person name="Lanie J.A."/>
            <person name="Ng W.-L."/>
            <person name="Kazmierczak K.M."/>
            <person name="Andrzejewski T.M."/>
            <person name="Davidsen T.M."/>
            <person name="Wayne K.J."/>
            <person name="Tettelin H."/>
            <person name="Glass J.I."/>
            <person name="Rusch D."/>
            <person name="Podicherti R."/>
            <person name="Tsui H.-C.T."/>
            <person name="Winkler M.E."/>
        </authorList>
    </citation>
    <scope>NUCLEOTIDE SEQUENCE</scope>
</reference>
<keyword evidence="2" id="KW-0805">Transcription regulation</keyword>
<accession>A0A381T938</accession>
<dbReference type="CDD" id="cd05466">
    <property type="entry name" value="PBP2_LTTR_substrate"/>
    <property type="match status" value="1"/>
</dbReference>
<dbReference type="Pfam" id="PF03466">
    <property type="entry name" value="LysR_substrate"/>
    <property type="match status" value="1"/>
</dbReference>
<evidence type="ECO:0000256" key="2">
    <source>
        <dbReference type="ARBA" id="ARBA00023015"/>
    </source>
</evidence>
<evidence type="ECO:0000256" key="4">
    <source>
        <dbReference type="ARBA" id="ARBA00023163"/>
    </source>
</evidence>
<dbReference type="InterPro" id="IPR000847">
    <property type="entry name" value="LysR_HTH_N"/>
</dbReference>
<organism evidence="6">
    <name type="scientific">marine metagenome</name>
    <dbReference type="NCBI Taxonomy" id="408172"/>
    <lineage>
        <taxon>unclassified sequences</taxon>
        <taxon>metagenomes</taxon>
        <taxon>ecological metagenomes</taxon>
    </lineage>
</organism>
<dbReference type="SUPFAM" id="SSF46785">
    <property type="entry name" value="Winged helix' DNA-binding domain"/>
    <property type="match status" value="1"/>
</dbReference>
<keyword evidence="3" id="KW-0238">DNA-binding</keyword>